<dbReference type="OrthoDB" id="9935790at2"/>
<evidence type="ECO:0000259" key="1">
    <source>
        <dbReference type="Pfam" id="PF14300"/>
    </source>
</evidence>
<name>A0A4P6Y901_9FLAO</name>
<dbReference type="RefSeq" id="WP_133276939.1">
    <property type="nucleotide sequence ID" value="NZ_CP037933.1"/>
</dbReference>
<dbReference type="Pfam" id="PF14300">
    <property type="entry name" value="DMP19"/>
    <property type="match status" value="1"/>
</dbReference>
<gene>
    <name evidence="2" type="ORF">E1750_11645</name>
</gene>
<dbReference type="Proteomes" id="UP000291124">
    <property type="component" value="Chromosome"/>
</dbReference>
<dbReference type="EMBL" id="CP037933">
    <property type="protein sequence ID" value="QBN19421.1"/>
    <property type="molecule type" value="Genomic_DNA"/>
</dbReference>
<accession>A0A4P6Y901</accession>
<reference evidence="3" key="1">
    <citation type="submission" date="2019-03" db="EMBL/GenBank/DDBJ databases">
        <title>Flavobacterium sp.</title>
        <authorList>
            <person name="Kim H."/>
        </authorList>
    </citation>
    <scope>NUCLEOTIDE SEQUENCE [LARGE SCALE GENOMIC DNA]</scope>
    <source>
        <strain evidence="3">GS13</strain>
    </source>
</reference>
<dbReference type="Gene3D" id="1.20.1420.60">
    <property type="match status" value="1"/>
</dbReference>
<evidence type="ECO:0000313" key="2">
    <source>
        <dbReference type="EMBL" id="QBN19421.1"/>
    </source>
</evidence>
<protein>
    <submittedName>
        <fullName evidence="2">DUF4375 domain-containing protein</fullName>
    </submittedName>
</protein>
<sequence length="164" mass="19697">MIDKLKLTEKEFNIFPEDFDINMKVLEYYQKVVFDKKQDKLNNVQKNFCMFYFVDGMINGSGIYSIFIESFGEYNDDYLEMLTATGNNADYKDFKKVVKIFNKFKSSFLEQEMPEQLDEDSDHFDLKLAESIDDIENNWYDNSEIREEKFINYIKKSKEEIITF</sequence>
<dbReference type="AlphaFoldDB" id="A0A4P6Y901"/>
<feature type="domain" description="DNA mimic protein DMP19 C-terminal" evidence="1">
    <location>
        <begin position="39"/>
        <end position="156"/>
    </location>
</feature>
<keyword evidence="3" id="KW-1185">Reference proteome</keyword>
<evidence type="ECO:0000313" key="3">
    <source>
        <dbReference type="Proteomes" id="UP000291124"/>
    </source>
</evidence>
<proteinExistence type="predicted"/>
<dbReference type="KEGG" id="fnk:E1750_11645"/>
<dbReference type="InterPro" id="IPR025402">
    <property type="entry name" value="DMP19_C"/>
</dbReference>
<organism evidence="2 3">
    <name type="scientific">Flavobacterium nackdongense</name>
    <dbReference type="NCBI Taxonomy" id="2547394"/>
    <lineage>
        <taxon>Bacteria</taxon>
        <taxon>Pseudomonadati</taxon>
        <taxon>Bacteroidota</taxon>
        <taxon>Flavobacteriia</taxon>
        <taxon>Flavobacteriales</taxon>
        <taxon>Flavobacteriaceae</taxon>
        <taxon>Flavobacterium</taxon>
    </lineage>
</organism>